<name>A0ABS8ZX25_9PSEU</name>
<keyword evidence="1" id="KW-0456">Lyase</keyword>
<dbReference type="SUPFAM" id="SSF51621">
    <property type="entry name" value="Phosphoenolpyruvate/pyruvate domain"/>
    <property type="match status" value="1"/>
</dbReference>
<gene>
    <name evidence="1" type="ORF">LWC34_47680</name>
</gene>
<sequence>MSTSALRALHVPGTPLILPNVWDAASAKLVEQAGFPVVATGSAAVAESLGYPDHHGTPVETAFAAFARITRAVSVPVTIDVEGGYGLPEAVLGTRLSDIGAVGCNFEDTDFENGGLVEANKQADRIAALKGAFSELVVNARVDVFITAQDQKAVLDEGIERARAYLAAGADCVFPILIRDTEVLRTFTEAVAPAAVNTVYLPNGPDFAGLAQLGVARISLGPGLFHFVKTQLQEKLTQIAAGERPY</sequence>
<dbReference type="Gene3D" id="3.20.20.60">
    <property type="entry name" value="Phosphoenolpyruvate-binding domains"/>
    <property type="match status" value="1"/>
</dbReference>
<dbReference type="RefSeq" id="WP_233732244.1">
    <property type="nucleotide sequence ID" value="NZ_JAJVCN010000004.1"/>
</dbReference>
<evidence type="ECO:0000313" key="1">
    <source>
        <dbReference type="EMBL" id="MCE7010437.1"/>
    </source>
</evidence>
<proteinExistence type="predicted"/>
<accession>A0ABS8ZX25</accession>
<organism evidence="1 2">
    <name type="scientific">Kibdelosporangium philippinense</name>
    <dbReference type="NCBI Taxonomy" id="211113"/>
    <lineage>
        <taxon>Bacteria</taxon>
        <taxon>Bacillati</taxon>
        <taxon>Actinomycetota</taxon>
        <taxon>Actinomycetes</taxon>
        <taxon>Pseudonocardiales</taxon>
        <taxon>Pseudonocardiaceae</taxon>
        <taxon>Kibdelosporangium</taxon>
    </lineage>
</organism>
<dbReference type="CDD" id="cd00377">
    <property type="entry name" value="ICL_PEPM"/>
    <property type="match status" value="1"/>
</dbReference>
<dbReference type="GO" id="GO:0016829">
    <property type="term" value="F:lyase activity"/>
    <property type="evidence" value="ECO:0007669"/>
    <property type="project" value="UniProtKB-KW"/>
</dbReference>
<protein>
    <submittedName>
        <fullName evidence="1">Isocitrate lyase/phosphoenolpyruvate mutase family protein</fullName>
    </submittedName>
</protein>
<dbReference type="InterPro" id="IPR040442">
    <property type="entry name" value="Pyrv_kinase-like_dom_sf"/>
</dbReference>
<dbReference type="EMBL" id="JAJVCN010000004">
    <property type="protein sequence ID" value="MCE7010437.1"/>
    <property type="molecule type" value="Genomic_DNA"/>
</dbReference>
<keyword evidence="2" id="KW-1185">Reference proteome</keyword>
<comment type="caution">
    <text evidence="1">The sequence shown here is derived from an EMBL/GenBank/DDBJ whole genome shotgun (WGS) entry which is preliminary data.</text>
</comment>
<evidence type="ECO:0000313" key="2">
    <source>
        <dbReference type="Proteomes" id="UP001521150"/>
    </source>
</evidence>
<dbReference type="InterPro" id="IPR015813">
    <property type="entry name" value="Pyrv/PenolPyrv_kinase-like_dom"/>
</dbReference>
<dbReference type="PANTHER" id="PTHR42905">
    <property type="entry name" value="PHOSPHOENOLPYRUVATE CARBOXYLASE"/>
    <property type="match status" value="1"/>
</dbReference>
<dbReference type="Pfam" id="PF13714">
    <property type="entry name" value="PEP_mutase"/>
    <property type="match status" value="1"/>
</dbReference>
<dbReference type="PANTHER" id="PTHR42905:SF16">
    <property type="entry name" value="CARBOXYPHOSPHONOENOLPYRUVATE PHOSPHONOMUTASE-LIKE PROTEIN (AFU_ORTHOLOGUE AFUA_5G07230)"/>
    <property type="match status" value="1"/>
</dbReference>
<dbReference type="Proteomes" id="UP001521150">
    <property type="component" value="Unassembled WGS sequence"/>
</dbReference>
<dbReference type="InterPro" id="IPR039556">
    <property type="entry name" value="ICL/PEPM"/>
</dbReference>
<reference evidence="1 2" key="1">
    <citation type="submission" date="2021-12" db="EMBL/GenBank/DDBJ databases">
        <title>Genome sequence of Kibdelosporangium philippinense ATCC 49844.</title>
        <authorList>
            <person name="Fedorov E.A."/>
            <person name="Omeragic M."/>
            <person name="Shalygina K.F."/>
            <person name="Maclea K.S."/>
        </authorList>
    </citation>
    <scope>NUCLEOTIDE SEQUENCE [LARGE SCALE GENOMIC DNA]</scope>
    <source>
        <strain evidence="1 2">ATCC 49844</strain>
    </source>
</reference>